<dbReference type="InterPro" id="IPR020508">
    <property type="entry name" value="SecM_small"/>
</dbReference>
<dbReference type="Proteomes" id="UP000294841">
    <property type="component" value="Unassembled WGS sequence"/>
</dbReference>
<proteinExistence type="predicted"/>
<dbReference type="EMBL" id="SLXI01000003">
    <property type="protein sequence ID" value="TCP12819.1"/>
    <property type="molecule type" value="Genomic_DNA"/>
</dbReference>
<evidence type="ECO:0000313" key="2">
    <source>
        <dbReference type="Proteomes" id="UP000294841"/>
    </source>
</evidence>
<dbReference type="NCBIfam" id="NF038363">
    <property type="entry name" value="SecM_small"/>
    <property type="match status" value="1"/>
</dbReference>
<dbReference type="OrthoDB" id="5679130at2"/>
<protein>
    <submittedName>
        <fullName evidence="1">Uncharacterized protein DUF2547</fullName>
    </submittedName>
</protein>
<evidence type="ECO:0000313" key="1">
    <source>
        <dbReference type="EMBL" id="TCP12819.1"/>
    </source>
</evidence>
<dbReference type="Pfam" id="PF10818">
    <property type="entry name" value="SecM_small"/>
    <property type="match status" value="1"/>
</dbReference>
<gene>
    <name evidence="1" type="ORF">EV697_103124</name>
</gene>
<sequence>MIHTKTKPHFWPQLFLSLIAIFALPTVSSLENQSVNHNNLSNEQRQTVSYTAGIAILVKQVQNQKLQPNHSVVITKILHKIEPHFFSVPFFRNTPIRAGPYFTA</sequence>
<reference evidence="1 2" key="1">
    <citation type="submission" date="2019-03" db="EMBL/GenBank/DDBJ databases">
        <title>Genomic Encyclopedia of Type Strains, Phase IV (KMG-IV): sequencing the most valuable type-strain genomes for metagenomic binning, comparative biology and taxonomic classification.</title>
        <authorList>
            <person name="Goeker M."/>
        </authorList>
    </citation>
    <scope>NUCLEOTIDE SEQUENCE [LARGE SCALE GENOMIC DNA]</scope>
    <source>
        <strain evidence="1 2">DSM 28231</strain>
    </source>
</reference>
<dbReference type="AlphaFoldDB" id="A0A4R2N0B7"/>
<dbReference type="RefSeq" id="WP_132023443.1">
    <property type="nucleotide sequence ID" value="NZ_CP016605.1"/>
</dbReference>
<accession>A0A4R2N0B7</accession>
<organism evidence="1 2">
    <name type="scientific">Bisgaardia hudsonensis</name>
    <dbReference type="NCBI Taxonomy" id="109472"/>
    <lineage>
        <taxon>Bacteria</taxon>
        <taxon>Pseudomonadati</taxon>
        <taxon>Pseudomonadota</taxon>
        <taxon>Gammaproteobacteria</taxon>
        <taxon>Pasteurellales</taxon>
        <taxon>Pasteurellaceae</taxon>
        <taxon>Bisgaardia</taxon>
    </lineage>
</organism>
<comment type="caution">
    <text evidence="1">The sequence shown here is derived from an EMBL/GenBank/DDBJ whole genome shotgun (WGS) entry which is preliminary data.</text>
</comment>
<name>A0A4R2N0B7_9PAST</name>
<keyword evidence="2" id="KW-1185">Reference proteome</keyword>